<feature type="region of interest" description="Disordered" evidence="1">
    <location>
        <begin position="1"/>
        <end position="88"/>
    </location>
</feature>
<dbReference type="Gene3D" id="3.30.420.10">
    <property type="entry name" value="Ribonuclease H-like superfamily/Ribonuclease H"/>
    <property type="match status" value="1"/>
</dbReference>
<evidence type="ECO:0000256" key="1">
    <source>
        <dbReference type="SAM" id="MobiDB-lite"/>
    </source>
</evidence>
<dbReference type="EMBL" id="JAVLET010000012">
    <property type="protein sequence ID" value="KAL0466519.1"/>
    <property type="molecule type" value="Genomic_DNA"/>
</dbReference>
<proteinExistence type="predicted"/>
<reference evidence="2 3" key="1">
    <citation type="submission" date="2023-09" db="EMBL/GenBank/DDBJ databases">
        <title>Multi-omics analysis of a traditional fermented food reveals byproduct-associated fungal strains for waste-to-food upcycling.</title>
        <authorList>
            <consortium name="Lawrence Berkeley National Laboratory"/>
            <person name="Rekdal V.M."/>
            <person name="Villalobos-Escobedo J.M."/>
            <person name="Rodriguez-Valeron N."/>
            <person name="Garcia M.O."/>
            <person name="Vasquez D.P."/>
            <person name="Damayanti I."/>
            <person name="Sorensen P.M."/>
            <person name="Baidoo E.E."/>
            <person name="De Carvalho A.C."/>
            <person name="Riley R."/>
            <person name="Lipzen A."/>
            <person name="He G."/>
            <person name="Yan M."/>
            <person name="Haridas S."/>
            <person name="Daum C."/>
            <person name="Yoshinaga Y."/>
            <person name="Ng V."/>
            <person name="Grigoriev I.V."/>
            <person name="Munk R."/>
            <person name="Nuraida L."/>
            <person name="Wijaya C.H."/>
            <person name="Morales P.-C."/>
            <person name="Keasling J.D."/>
        </authorList>
    </citation>
    <scope>NUCLEOTIDE SEQUENCE [LARGE SCALE GENOMIC DNA]</scope>
    <source>
        <strain evidence="2 3">FGSC 2613</strain>
    </source>
</reference>
<evidence type="ECO:0000313" key="3">
    <source>
        <dbReference type="Proteomes" id="UP001451303"/>
    </source>
</evidence>
<sequence length="424" mass="47318">MSSSKVNPKRGPPSHTPSPLSGGHDTKRPKFDGDPVIDLTGDSEDDDAPPVFRQRLLTPLLQSSLPAPEVEGDENADNPTPAVGASVGDHQEPFAENEAGELLAVRRATPVMRSSLPQPASIAQPPRSPSPELTAIEVVDLTGGDYDERQRSPRSPTPSLDYRIALWTQETREFAGKLILEPPEHARFSAQEACRGPLWVDNVPRIIIFCDGSSMLTPLMTWEGTNGGYGVVLRDPWAAGNEENGQEGVVQEAFEVCSWSFQKMYSSSQAELAAIAQSIDTSLRLREKHRRAPRFEARILTDSKECWHRLRKGLNQRPERFSFRNTDPILRAAVWLSHRLRIMGGDLEVRWNPRRCAIGPELADDAAGVHYRDVDPEVFNQRNVRLLERDGILGMVHEEISAIVRERVTPPPMPFPLPDWFGER</sequence>
<name>A0ABR3D1J7_NEUIN</name>
<protein>
    <recommendedName>
        <fullName evidence="4">RNase H type-1 domain-containing protein</fullName>
    </recommendedName>
</protein>
<evidence type="ECO:0008006" key="4">
    <source>
        <dbReference type="Google" id="ProtNLM"/>
    </source>
</evidence>
<dbReference type="InterPro" id="IPR036397">
    <property type="entry name" value="RNaseH_sf"/>
</dbReference>
<accession>A0ABR3D1J7</accession>
<evidence type="ECO:0000313" key="2">
    <source>
        <dbReference type="EMBL" id="KAL0466519.1"/>
    </source>
</evidence>
<gene>
    <name evidence="2" type="ORF">QR685DRAFT_505622</name>
</gene>
<organism evidence="2 3">
    <name type="scientific">Neurospora intermedia</name>
    <dbReference type="NCBI Taxonomy" id="5142"/>
    <lineage>
        <taxon>Eukaryota</taxon>
        <taxon>Fungi</taxon>
        <taxon>Dikarya</taxon>
        <taxon>Ascomycota</taxon>
        <taxon>Pezizomycotina</taxon>
        <taxon>Sordariomycetes</taxon>
        <taxon>Sordariomycetidae</taxon>
        <taxon>Sordariales</taxon>
        <taxon>Sordariaceae</taxon>
        <taxon>Neurospora</taxon>
    </lineage>
</organism>
<comment type="caution">
    <text evidence="2">The sequence shown here is derived from an EMBL/GenBank/DDBJ whole genome shotgun (WGS) entry which is preliminary data.</text>
</comment>
<dbReference type="Proteomes" id="UP001451303">
    <property type="component" value="Unassembled WGS sequence"/>
</dbReference>
<feature type="compositionally biased region" description="Basic and acidic residues" evidence="1">
    <location>
        <begin position="24"/>
        <end position="33"/>
    </location>
</feature>
<keyword evidence="3" id="KW-1185">Reference proteome</keyword>